<proteinExistence type="predicted"/>
<dbReference type="OrthoDB" id="9771071at2"/>
<evidence type="ECO:0000256" key="3">
    <source>
        <dbReference type="SAM" id="SignalP"/>
    </source>
</evidence>
<evidence type="ECO:0000313" key="5">
    <source>
        <dbReference type="EMBL" id="RJG16377.1"/>
    </source>
</evidence>
<evidence type="ECO:0000256" key="1">
    <source>
        <dbReference type="ARBA" id="ARBA00004370"/>
    </source>
</evidence>
<reference evidence="5 6" key="1">
    <citation type="submission" date="2018-09" db="EMBL/GenBank/DDBJ databases">
        <title>Alcanivorax profundi sp. nov., isolated from 1000 m-depth seawater of the Mariana Trench.</title>
        <authorList>
            <person name="Liu J."/>
        </authorList>
    </citation>
    <scope>NUCLEOTIDE SEQUENCE [LARGE SCALE GENOMIC DNA]</scope>
    <source>
        <strain evidence="5 6">MTEO17</strain>
    </source>
</reference>
<sequence>MLKRITLIACMVTTASPVSADFFRDYMIDPEDGMLDSSRFLSELPMSFMPVPVVITEPAVGNGLGIVGVFFHESDEQKAMRVDGDAPAILPNNISILGVAATENGTRGVAAGHLGFWRNDTIRYRGFALVPDLNLDFYTFAGHTIDRPVELNLKGPAALQELKFRVAASPWMVGVRQSYRQVELDLAEDIQLPNPRLNAAVNQFLDNHLGDKIRTSGLGVLAEYDSRDNPMAPQDGLYYAANYVWYGDSIGSDLNYGSYTLEGLNYWNVNEHFNFALRFQYDGVDAGDSARLPPYVLPFVDLRGIPAVRYQGKAVAVAEIEATWKASMRWRFNAFSGGGRAAESASELSEAEVANNYGAGFRYLMARRYGMTMGVDVARGPEETAWYIQAGSSW</sequence>
<evidence type="ECO:0000256" key="2">
    <source>
        <dbReference type="ARBA" id="ARBA00023136"/>
    </source>
</evidence>
<comment type="subcellular location">
    <subcellularLocation>
        <location evidence="1">Membrane</location>
    </subcellularLocation>
</comment>
<organism evidence="5 6">
    <name type="scientific">Alcanivorax profundi</name>
    <dbReference type="NCBI Taxonomy" id="2338368"/>
    <lineage>
        <taxon>Bacteria</taxon>
        <taxon>Pseudomonadati</taxon>
        <taxon>Pseudomonadota</taxon>
        <taxon>Gammaproteobacteria</taxon>
        <taxon>Oceanospirillales</taxon>
        <taxon>Alcanivoracaceae</taxon>
        <taxon>Alcanivorax</taxon>
    </lineage>
</organism>
<keyword evidence="3" id="KW-0732">Signal</keyword>
<dbReference type="GO" id="GO:0019867">
    <property type="term" value="C:outer membrane"/>
    <property type="evidence" value="ECO:0007669"/>
    <property type="project" value="InterPro"/>
</dbReference>
<feature type="domain" description="Bacterial surface antigen (D15)" evidence="4">
    <location>
        <begin position="206"/>
        <end position="294"/>
    </location>
</feature>
<dbReference type="Gene3D" id="2.40.160.50">
    <property type="entry name" value="membrane protein fhac: a member of the omp85/tpsb transporter family"/>
    <property type="match status" value="1"/>
</dbReference>
<keyword evidence="6" id="KW-1185">Reference proteome</keyword>
<accession>A0A418XUF9</accession>
<evidence type="ECO:0000259" key="4">
    <source>
        <dbReference type="Pfam" id="PF01103"/>
    </source>
</evidence>
<keyword evidence="2" id="KW-0472">Membrane</keyword>
<comment type="caution">
    <text evidence="5">The sequence shown here is derived from an EMBL/GenBank/DDBJ whole genome shotgun (WGS) entry which is preliminary data.</text>
</comment>
<dbReference type="RefSeq" id="WP_022985426.1">
    <property type="nucleotide sequence ID" value="NZ_CAXGPP010000006.1"/>
</dbReference>
<dbReference type="InterPro" id="IPR000184">
    <property type="entry name" value="Bac_surfAg_D15"/>
</dbReference>
<dbReference type="Proteomes" id="UP000283734">
    <property type="component" value="Unassembled WGS sequence"/>
</dbReference>
<feature type="signal peptide" evidence="3">
    <location>
        <begin position="1"/>
        <end position="20"/>
    </location>
</feature>
<evidence type="ECO:0000313" key="6">
    <source>
        <dbReference type="Proteomes" id="UP000283734"/>
    </source>
</evidence>
<dbReference type="Pfam" id="PF01103">
    <property type="entry name" value="Omp85"/>
    <property type="match status" value="1"/>
</dbReference>
<feature type="chain" id="PRO_5019012368" evidence="3">
    <location>
        <begin position="21"/>
        <end position="394"/>
    </location>
</feature>
<gene>
    <name evidence="5" type="ORF">D4A39_14040</name>
</gene>
<dbReference type="AlphaFoldDB" id="A0A418XUF9"/>
<protein>
    <submittedName>
        <fullName evidence="5">Glyceraldehyde-3-phosphate dehydrogenase</fullName>
    </submittedName>
</protein>
<name>A0A418XUF9_9GAMM</name>
<dbReference type="EMBL" id="QYYA01000005">
    <property type="protein sequence ID" value="RJG16377.1"/>
    <property type="molecule type" value="Genomic_DNA"/>
</dbReference>